<dbReference type="InterPro" id="IPR008632">
    <property type="entry name" value="Gp-FAR-1"/>
</dbReference>
<evidence type="ECO:0000256" key="7">
    <source>
        <dbReference type="ARBA" id="ARBA00023121"/>
    </source>
</evidence>
<dbReference type="AlphaFoldDB" id="A0A0D6LWU7"/>
<evidence type="ECO:0000256" key="3">
    <source>
        <dbReference type="ARBA" id="ARBA00017453"/>
    </source>
</evidence>
<dbReference type="GO" id="GO:0005576">
    <property type="term" value="C:extracellular region"/>
    <property type="evidence" value="ECO:0007669"/>
    <property type="project" value="UniProtKB-SubCell"/>
</dbReference>
<evidence type="ECO:0000256" key="4">
    <source>
        <dbReference type="ARBA" id="ARBA00022525"/>
    </source>
</evidence>
<keyword evidence="5 8" id="KW-0732">Signal</keyword>
<dbReference type="GO" id="GO:0008289">
    <property type="term" value="F:lipid binding"/>
    <property type="evidence" value="ECO:0007669"/>
    <property type="project" value="UniProtKB-KW"/>
</dbReference>
<dbReference type="EMBL" id="KE124861">
    <property type="protein sequence ID" value="EPB76535.1"/>
    <property type="molecule type" value="Genomic_DNA"/>
</dbReference>
<evidence type="ECO:0000256" key="6">
    <source>
        <dbReference type="ARBA" id="ARBA00023054"/>
    </source>
</evidence>
<evidence type="ECO:0000256" key="1">
    <source>
        <dbReference type="ARBA" id="ARBA00004613"/>
    </source>
</evidence>
<evidence type="ECO:0000256" key="8">
    <source>
        <dbReference type="SAM" id="SignalP"/>
    </source>
</evidence>
<name>A0A0D6LWU7_9BILA</name>
<keyword evidence="4" id="KW-0964">Secreted</keyword>
<evidence type="ECO:0000313" key="10">
    <source>
        <dbReference type="Proteomes" id="UP000054495"/>
    </source>
</evidence>
<keyword evidence="7" id="KW-0446">Lipid-binding</keyword>
<dbReference type="PANTHER" id="PTHR31418:SF7">
    <property type="entry name" value="FATTY-ACID AND RETINOL-BINDING PROTEIN 1"/>
    <property type="match status" value="1"/>
</dbReference>
<comment type="similarity">
    <text evidence="2">Belongs to the fatty-acid and retinol-binding protein (FARBP) family.</text>
</comment>
<evidence type="ECO:0000313" key="9">
    <source>
        <dbReference type="EMBL" id="EPB76535.1"/>
    </source>
</evidence>
<feature type="signal peptide" evidence="8">
    <location>
        <begin position="1"/>
        <end position="16"/>
    </location>
</feature>
<protein>
    <recommendedName>
        <fullName evidence="3">Fatty-acid and retinol-binding protein 1</fullName>
    </recommendedName>
</protein>
<evidence type="ECO:0000256" key="5">
    <source>
        <dbReference type="ARBA" id="ARBA00022729"/>
    </source>
</evidence>
<reference evidence="9 10" key="1">
    <citation type="submission" date="2013-05" db="EMBL/GenBank/DDBJ databases">
        <title>Draft genome of the parasitic nematode Anyclostoma ceylanicum.</title>
        <authorList>
            <person name="Mitreva M."/>
        </authorList>
    </citation>
    <scope>NUCLEOTIDE SEQUENCE [LARGE SCALE GENOMIC DNA]</scope>
</reference>
<evidence type="ECO:0000256" key="2">
    <source>
        <dbReference type="ARBA" id="ARBA00006648"/>
    </source>
</evidence>
<proteinExistence type="inferred from homology"/>
<dbReference type="Pfam" id="PF05823">
    <property type="entry name" value="Gp-FAR-1"/>
    <property type="match status" value="1"/>
</dbReference>
<feature type="chain" id="PRO_5002307290" description="Fatty-acid and retinol-binding protein 1" evidence="8">
    <location>
        <begin position="17"/>
        <end position="203"/>
    </location>
</feature>
<organism evidence="9 10">
    <name type="scientific">Ancylostoma ceylanicum</name>
    <dbReference type="NCBI Taxonomy" id="53326"/>
    <lineage>
        <taxon>Eukaryota</taxon>
        <taxon>Metazoa</taxon>
        <taxon>Ecdysozoa</taxon>
        <taxon>Nematoda</taxon>
        <taxon>Chromadorea</taxon>
        <taxon>Rhabditida</taxon>
        <taxon>Rhabditina</taxon>
        <taxon>Rhabditomorpha</taxon>
        <taxon>Strongyloidea</taxon>
        <taxon>Ancylostomatidae</taxon>
        <taxon>Ancylostomatinae</taxon>
        <taxon>Ancylostoma</taxon>
    </lineage>
</organism>
<comment type="subcellular location">
    <subcellularLocation>
        <location evidence="1">Secreted</location>
    </subcellularLocation>
</comment>
<sequence>MLRLALFAVLFACAFSAPNVEVHKFEDIPEQYRELIPKEVADHIKAITEEEKAILKEVLKEYTKYKDEEEYLAALKQKSPSLHEKAKKFHDFIKAKVDALGDEAKAFVKKVIAAARKLHAELLAGNKPSLEELKNTVKKYMAEFEALSAAAKEDLKKHFPILTSVFTSNLKCCSIAREIIGKNVKVFVSDEKAKAMIDKHLQN</sequence>
<dbReference type="Proteomes" id="UP000054495">
    <property type="component" value="Unassembled WGS sequence"/>
</dbReference>
<dbReference type="PANTHER" id="PTHR31418">
    <property type="entry name" value="FATTY-ACID AND RETINOL-BINDING PROTEIN 1"/>
    <property type="match status" value="1"/>
</dbReference>
<gene>
    <name evidence="9" type="ORF">ANCCEY_04371</name>
</gene>
<keyword evidence="10" id="KW-1185">Reference proteome</keyword>
<keyword evidence="6" id="KW-0175">Coiled coil</keyword>
<accession>A0A0D6LWU7</accession>
<dbReference type="Gene3D" id="1.20.120.1100">
    <property type="match status" value="1"/>
</dbReference>